<evidence type="ECO:0000259" key="1">
    <source>
        <dbReference type="Pfam" id="PF19266"/>
    </source>
</evidence>
<evidence type="ECO:0000313" key="3">
    <source>
        <dbReference type="Proteomes" id="UP000308705"/>
    </source>
</evidence>
<name>A0A4V6XBG6_9ACTN</name>
<feature type="domain" description="Contractile injection system tube protein N-terminal" evidence="1">
    <location>
        <begin position="15"/>
        <end position="142"/>
    </location>
</feature>
<proteinExistence type="predicted"/>
<dbReference type="AlphaFoldDB" id="A0A4V6XBG6"/>
<gene>
    <name evidence="2" type="ORF">FDA94_09185</name>
</gene>
<dbReference type="EMBL" id="SZQA01000006">
    <property type="protein sequence ID" value="TKK89553.1"/>
    <property type="molecule type" value="Genomic_DNA"/>
</dbReference>
<dbReference type="Proteomes" id="UP000308705">
    <property type="component" value="Unassembled WGS sequence"/>
</dbReference>
<reference evidence="2 3" key="1">
    <citation type="submission" date="2019-04" db="EMBL/GenBank/DDBJ databases">
        <title>Herbidospora sp. NEAU-GS14.nov., a novel actinomycete isolated from soil.</title>
        <authorList>
            <person name="Han L."/>
        </authorList>
    </citation>
    <scope>NUCLEOTIDE SEQUENCE [LARGE SCALE GENOMIC DNA]</scope>
    <source>
        <strain evidence="2 3">NEAU-GS14</strain>
    </source>
</reference>
<protein>
    <submittedName>
        <fullName evidence="2">Peptidoglycan-binding protein</fullName>
    </submittedName>
</protein>
<comment type="caution">
    <text evidence="2">The sequence shown here is derived from an EMBL/GenBank/DDBJ whole genome shotgun (WGS) entry which is preliminary data.</text>
</comment>
<accession>A0A4V6XBG6</accession>
<sequence>MAVQLAKALIVDTHTGDRMPVMYNPDEYRIEQGNELAEIGIPGLAASPVQYVRGRARTLTMDLFFDTYERQTDVRAFTNRLAGLLRPAPRSFAPPVLLFVMGRFSFRCVLAEADQRFTMFLPDGTPVRARVSVAFREFTEVEVETRRGFFAGPPTLHDITDRDTLPGLAATYLGDPGRWREIADANDLLDPLRLRLGRPLVIPER</sequence>
<organism evidence="2 3">
    <name type="scientific">Herbidospora galbida</name>
    <dbReference type="NCBI Taxonomy" id="2575442"/>
    <lineage>
        <taxon>Bacteria</taxon>
        <taxon>Bacillati</taxon>
        <taxon>Actinomycetota</taxon>
        <taxon>Actinomycetes</taxon>
        <taxon>Streptosporangiales</taxon>
        <taxon>Streptosporangiaceae</taxon>
        <taxon>Herbidospora</taxon>
    </lineage>
</organism>
<keyword evidence="3" id="KW-1185">Reference proteome</keyword>
<evidence type="ECO:0000313" key="2">
    <source>
        <dbReference type="EMBL" id="TKK89553.1"/>
    </source>
</evidence>
<dbReference type="Pfam" id="PF19266">
    <property type="entry name" value="CIS_tube"/>
    <property type="match status" value="1"/>
</dbReference>
<dbReference type="InterPro" id="IPR045361">
    <property type="entry name" value="CIS_tube_prot_N"/>
</dbReference>